<dbReference type="Proteomes" id="UP000005631">
    <property type="component" value="Chromosome"/>
</dbReference>
<dbReference type="STRING" id="926562.Oweho_2239"/>
<evidence type="ECO:0000313" key="2">
    <source>
        <dbReference type="Proteomes" id="UP000005631"/>
    </source>
</evidence>
<name>G8R4T9_OWEHD</name>
<dbReference type="Pfam" id="PF15418">
    <property type="entry name" value="DUF4625"/>
    <property type="match status" value="1"/>
</dbReference>
<protein>
    <recommendedName>
        <fullName evidence="3">DUF4625 domain-containing protein</fullName>
    </recommendedName>
</protein>
<evidence type="ECO:0008006" key="3">
    <source>
        <dbReference type="Google" id="ProtNLM"/>
    </source>
</evidence>
<organism evidence="1 2">
    <name type="scientific">Owenweeksia hongkongensis (strain DSM 17368 / CIP 108786 / JCM 12287 / NRRL B-23963 / UST20020801)</name>
    <dbReference type="NCBI Taxonomy" id="926562"/>
    <lineage>
        <taxon>Bacteria</taxon>
        <taxon>Pseudomonadati</taxon>
        <taxon>Bacteroidota</taxon>
        <taxon>Flavobacteriia</taxon>
        <taxon>Flavobacteriales</taxon>
        <taxon>Owenweeksiaceae</taxon>
        <taxon>Owenweeksia</taxon>
    </lineage>
</organism>
<dbReference type="KEGG" id="oho:Oweho_2239"/>
<dbReference type="EMBL" id="CP003156">
    <property type="protein sequence ID" value="AEV33213.1"/>
    <property type="molecule type" value="Genomic_DNA"/>
</dbReference>
<sequence length="251" mass="27838">MKTTKQLFIYGSLLTIFLACKKEVEKDTVEPGVTNFRAIPLSGDTILAGKDINISALLSDNEGLGNAVIEIDENYSSHIHGVNASRKWNESRHIQVSGKSHTVNETFSIPPNTAPGNYHVFFNVTDEAGNSTKYTAPDFRVENLTRPQVNLVLNGGKVGDSLTFRGQITDDKDLVKLIIKMHVPGYPNSIKLLDEEIDLDNLDDKVWDFETDGQLDFVIPASTPVGTYVVKITALDNESNYNAYEQLVDLY</sequence>
<dbReference type="HOGENOM" id="CLU_1106293_0_0_10"/>
<proteinExistence type="predicted"/>
<keyword evidence="2" id="KW-1185">Reference proteome</keyword>
<gene>
    <name evidence="1" type="ordered locus">Oweho_2239</name>
</gene>
<dbReference type="RefSeq" id="WP_014202562.1">
    <property type="nucleotide sequence ID" value="NC_016599.1"/>
</dbReference>
<dbReference type="Gene3D" id="2.60.40.4140">
    <property type="match status" value="1"/>
</dbReference>
<dbReference type="eggNOG" id="COG1470">
    <property type="taxonomic scope" value="Bacteria"/>
</dbReference>
<dbReference type="PROSITE" id="PS51257">
    <property type="entry name" value="PROKAR_LIPOPROTEIN"/>
    <property type="match status" value="1"/>
</dbReference>
<dbReference type="InterPro" id="IPR027829">
    <property type="entry name" value="DUF4625"/>
</dbReference>
<evidence type="ECO:0000313" key="1">
    <source>
        <dbReference type="EMBL" id="AEV33213.1"/>
    </source>
</evidence>
<dbReference type="OrthoDB" id="978436at2"/>
<reference evidence="1 2" key="1">
    <citation type="journal article" date="2012" name="Stand. Genomic Sci.">
        <title>Genome sequence of the orange-pigmented seawater bacterium Owenweeksia hongkongensis type strain (UST20020801(T)).</title>
        <authorList>
            <person name="Riedel T."/>
            <person name="Held B."/>
            <person name="Nolan M."/>
            <person name="Lucas S."/>
            <person name="Lapidus A."/>
            <person name="Tice H."/>
            <person name="Del Rio T.G."/>
            <person name="Cheng J.F."/>
            <person name="Han C."/>
            <person name="Tapia R."/>
            <person name="Goodwin L.A."/>
            <person name="Pitluck S."/>
            <person name="Liolios K."/>
            <person name="Mavromatis K."/>
            <person name="Pagani I."/>
            <person name="Ivanova N."/>
            <person name="Mikhailova N."/>
            <person name="Pati A."/>
            <person name="Chen A."/>
            <person name="Palaniappan K."/>
            <person name="Rohde M."/>
            <person name="Tindall B.J."/>
            <person name="Detter J.C."/>
            <person name="Goker M."/>
            <person name="Woyke T."/>
            <person name="Bristow J."/>
            <person name="Eisen J.A."/>
            <person name="Markowitz V."/>
            <person name="Hugenholtz P."/>
            <person name="Klenk H.P."/>
            <person name="Kyrpides N.C."/>
        </authorList>
    </citation>
    <scope>NUCLEOTIDE SEQUENCE</scope>
    <source>
        <strain evidence="2">DSM 17368 / JCM 12287 / NRRL B-23963</strain>
    </source>
</reference>
<accession>G8R4T9</accession>
<dbReference type="AlphaFoldDB" id="G8R4T9"/>